<evidence type="ECO:0000259" key="14">
    <source>
        <dbReference type="PROSITE" id="PS51194"/>
    </source>
</evidence>
<evidence type="ECO:0000256" key="1">
    <source>
        <dbReference type="ARBA" id="ARBA00012552"/>
    </source>
</evidence>
<keyword evidence="4 11" id="KW-0378">Hydrolase</keyword>
<dbReference type="InterPro" id="IPR014014">
    <property type="entry name" value="RNA_helicase_DEAD_Q_motif"/>
</dbReference>
<reference evidence="16" key="1">
    <citation type="journal article" date="2019" name="PLoS Negl. Trop. Dis.">
        <title>Revisiting the worldwide diversity of Leptospira species in the environment.</title>
        <authorList>
            <person name="Vincent A.T."/>
            <person name="Schiettekatte O."/>
            <person name="Bourhy P."/>
            <person name="Veyrier F.J."/>
            <person name="Picardeau M."/>
        </authorList>
    </citation>
    <scope>NUCLEOTIDE SEQUENCE [LARGE SCALE GENOMIC DNA]</scope>
    <source>
        <strain evidence="16">201300427</strain>
    </source>
</reference>
<dbReference type="SMART" id="SM00490">
    <property type="entry name" value="HELICc"/>
    <property type="match status" value="1"/>
</dbReference>
<protein>
    <recommendedName>
        <fullName evidence="9">DEAD-box ATP-dependent RNA helicase RhpA</fullName>
        <ecNumber evidence="1">3.6.4.13</ecNumber>
    </recommendedName>
</protein>
<dbReference type="PROSITE" id="PS51194">
    <property type="entry name" value="HELICASE_CTER"/>
    <property type="match status" value="1"/>
</dbReference>
<name>A0A4R9M0J8_9LEPT</name>
<accession>A0A4R9M0J8</accession>
<dbReference type="GO" id="GO:0042255">
    <property type="term" value="P:ribosome assembly"/>
    <property type="evidence" value="ECO:0007669"/>
    <property type="project" value="UniProtKB-ARBA"/>
</dbReference>
<dbReference type="OrthoDB" id="9805696at2"/>
<evidence type="ECO:0000256" key="9">
    <source>
        <dbReference type="ARBA" id="ARBA00074363"/>
    </source>
</evidence>
<gene>
    <name evidence="16" type="ORF">EHS15_09445</name>
</gene>
<dbReference type="InterPro" id="IPR000629">
    <property type="entry name" value="RNA-helicase_DEAD-box_CS"/>
</dbReference>
<dbReference type="PROSITE" id="PS51195">
    <property type="entry name" value="Q_MOTIF"/>
    <property type="match status" value="1"/>
</dbReference>
<evidence type="ECO:0000256" key="6">
    <source>
        <dbReference type="ARBA" id="ARBA00022840"/>
    </source>
</evidence>
<dbReference type="RefSeq" id="WP_135760321.1">
    <property type="nucleotide sequence ID" value="NZ_RQHW01000032.1"/>
</dbReference>
<keyword evidence="5 11" id="KW-0347">Helicase</keyword>
<dbReference type="InterPro" id="IPR011545">
    <property type="entry name" value="DEAD/DEAH_box_helicase_dom"/>
</dbReference>
<feature type="compositionally biased region" description="Polar residues" evidence="12">
    <location>
        <begin position="391"/>
        <end position="403"/>
    </location>
</feature>
<proteinExistence type="inferred from homology"/>
<comment type="caution">
    <text evidence="16">The sequence shown here is derived from an EMBL/GenBank/DDBJ whole genome shotgun (WGS) entry which is preliminary data.</text>
</comment>
<keyword evidence="2" id="KW-0963">Cytoplasm</keyword>
<dbReference type="InterPro" id="IPR027417">
    <property type="entry name" value="P-loop_NTPase"/>
</dbReference>
<dbReference type="AlphaFoldDB" id="A0A4R9M0J8"/>
<dbReference type="GO" id="GO:0016787">
    <property type="term" value="F:hydrolase activity"/>
    <property type="evidence" value="ECO:0007669"/>
    <property type="project" value="UniProtKB-KW"/>
</dbReference>
<dbReference type="PANTHER" id="PTHR47959">
    <property type="entry name" value="ATP-DEPENDENT RNA HELICASE RHLE-RELATED"/>
    <property type="match status" value="1"/>
</dbReference>
<dbReference type="Pfam" id="PF00270">
    <property type="entry name" value="DEAD"/>
    <property type="match status" value="1"/>
</dbReference>
<evidence type="ECO:0000256" key="8">
    <source>
        <dbReference type="ARBA" id="ARBA00047984"/>
    </source>
</evidence>
<evidence type="ECO:0000256" key="2">
    <source>
        <dbReference type="ARBA" id="ARBA00022490"/>
    </source>
</evidence>
<dbReference type="InterPro" id="IPR001650">
    <property type="entry name" value="Helicase_C-like"/>
</dbReference>
<comment type="catalytic activity">
    <reaction evidence="8">
        <text>ATP + H2O = ADP + phosphate + H(+)</text>
        <dbReference type="Rhea" id="RHEA:13065"/>
        <dbReference type="ChEBI" id="CHEBI:15377"/>
        <dbReference type="ChEBI" id="CHEBI:15378"/>
        <dbReference type="ChEBI" id="CHEBI:30616"/>
        <dbReference type="ChEBI" id="CHEBI:43474"/>
        <dbReference type="ChEBI" id="CHEBI:456216"/>
        <dbReference type="EC" id="3.6.4.13"/>
    </reaction>
</comment>
<keyword evidence="3 11" id="KW-0547">Nucleotide-binding</keyword>
<dbReference type="Gene3D" id="3.40.50.300">
    <property type="entry name" value="P-loop containing nucleotide triphosphate hydrolases"/>
    <property type="match status" value="2"/>
</dbReference>
<evidence type="ECO:0000259" key="13">
    <source>
        <dbReference type="PROSITE" id="PS51192"/>
    </source>
</evidence>
<dbReference type="GO" id="GO:0003676">
    <property type="term" value="F:nucleic acid binding"/>
    <property type="evidence" value="ECO:0007669"/>
    <property type="project" value="InterPro"/>
</dbReference>
<comment type="similarity">
    <text evidence="7 11">Belongs to the DEAD box helicase family.</text>
</comment>
<evidence type="ECO:0000259" key="15">
    <source>
        <dbReference type="PROSITE" id="PS51195"/>
    </source>
</evidence>
<dbReference type="GO" id="GO:0003724">
    <property type="term" value="F:RNA helicase activity"/>
    <property type="evidence" value="ECO:0007669"/>
    <property type="project" value="UniProtKB-EC"/>
</dbReference>
<keyword evidence="17" id="KW-1185">Reference proteome</keyword>
<feature type="domain" description="DEAD-box RNA helicase Q" evidence="15">
    <location>
        <begin position="5"/>
        <end position="33"/>
    </location>
</feature>
<evidence type="ECO:0000256" key="12">
    <source>
        <dbReference type="SAM" id="MobiDB-lite"/>
    </source>
</evidence>
<dbReference type="CDD" id="cd00268">
    <property type="entry name" value="DEADc"/>
    <property type="match status" value="1"/>
</dbReference>
<dbReference type="InterPro" id="IPR014001">
    <property type="entry name" value="Helicase_ATP-bd"/>
</dbReference>
<dbReference type="GO" id="GO:0005829">
    <property type="term" value="C:cytosol"/>
    <property type="evidence" value="ECO:0007669"/>
    <property type="project" value="TreeGrafter"/>
</dbReference>
<feature type="short sequence motif" description="Q motif" evidence="10">
    <location>
        <begin position="5"/>
        <end position="33"/>
    </location>
</feature>
<feature type="domain" description="Helicase C-terminal" evidence="14">
    <location>
        <begin position="222"/>
        <end position="385"/>
    </location>
</feature>
<feature type="region of interest" description="Disordered" evidence="12">
    <location>
        <begin position="374"/>
        <end position="449"/>
    </location>
</feature>
<sequence length="449" mass="50233">MQKITNFLQFGLHPQIQKAIDESGYTSPTPIQTQAIPLLLQTRDLIGCAQTGTGKTAAFALPILHHLTNHRRQLEQKKPRALVLTPTRELAIQVSENFQTYGKYLNLKHSVIFGGVGQSPQVKSLSSGVDILVATPGRLIDLINQKYLKLDSVETFVLDEADRMLDMGFIHAIKKVLNLLPSKRHNLFFSATMPPEVEKIAKSMLVDPVRIEVTPESTTVEKINQSVLFLDKEKKKEVLVSLFQNKDLKKVVVFTKTKHGANKVAELLQKRGISVGIIHGNKSQTARQTSLENFRTGKARALVATDIAARGIDVDGVTHVINYELPNVPESYVHRIGRTARAGAEGVAISFCDREERPLLKDIEKKIGKQIPVDQNYSFPAEQTADKTKKSQPNQGHTKQNHVPSGKKENKPFVKKEEKGQKRENFPSGKKPFRKKASFSNKRFRSDSK</sequence>
<dbReference type="EMBL" id="RQHW01000032">
    <property type="protein sequence ID" value="TGN19315.1"/>
    <property type="molecule type" value="Genomic_DNA"/>
</dbReference>
<dbReference type="InterPro" id="IPR044742">
    <property type="entry name" value="DEAD/DEAH_RhlB"/>
</dbReference>
<evidence type="ECO:0000256" key="7">
    <source>
        <dbReference type="ARBA" id="ARBA00038437"/>
    </source>
</evidence>
<dbReference type="InterPro" id="IPR050079">
    <property type="entry name" value="DEAD_box_RNA_helicase"/>
</dbReference>
<feature type="compositionally biased region" description="Basic and acidic residues" evidence="12">
    <location>
        <begin position="406"/>
        <end position="425"/>
    </location>
</feature>
<evidence type="ECO:0000256" key="11">
    <source>
        <dbReference type="RuleBase" id="RU000492"/>
    </source>
</evidence>
<dbReference type="GO" id="GO:0009266">
    <property type="term" value="P:response to temperature stimulus"/>
    <property type="evidence" value="ECO:0007669"/>
    <property type="project" value="UniProtKB-ARBA"/>
</dbReference>
<dbReference type="CDD" id="cd18787">
    <property type="entry name" value="SF2_C_DEAD"/>
    <property type="match status" value="1"/>
</dbReference>
<dbReference type="GO" id="GO:0005524">
    <property type="term" value="F:ATP binding"/>
    <property type="evidence" value="ECO:0007669"/>
    <property type="project" value="UniProtKB-KW"/>
</dbReference>
<dbReference type="Proteomes" id="UP000298058">
    <property type="component" value="Unassembled WGS sequence"/>
</dbReference>
<dbReference type="SMART" id="SM00487">
    <property type="entry name" value="DEXDc"/>
    <property type="match status" value="1"/>
</dbReference>
<feature type="domain" description="Helicase ATP-binding" evidence="13">
    <location>
        <begin position="36"/>
        <end position="211"/>
    </location>
</feature>
<dbReference type="SUPFAM" id="SSF52540">
    <property type="entry name" value="P-loop containing nucleoside triphosphate hydrolases"/>
    <property type="match status" value="1"/>
</dbReference>
<dbReference type="FunFam" id="3.40.50.300:FF:000108">
    <property type="entry name" value="ATP-dependent RNA helicase RhlE"/>
    <property type="match status" value="1"/>
</dbReference>
<dbReference type="Pfam" id="PF00271">
    <property type="entry name" value="Helicase_C"/>
    <property type="match status" value="1"/>
</dbReference>
<evidence type="ECO:0000313" key="16">
    <source>
        <dbReference type="EMBL" id="TGN19315.1"/>
    </source>
</evidence>
<organism evidence="16 17">
    <name type="scientific">Leptospira idonii</name>
    <dbReference type="NCBI Taxonomy" id="1193500"/>
    <lineage>
        <taxon>Bacteria</taxon>
        <taxon>Pseudomonadati</taxon>
        <taxon>Spirochaetota</taxon>
        <taxon>Spirochaetia</taxon>
        <taxon>Leptospirales</taxon>
        <taxon>Leptospiraceae</taxon>
        <taxon>Leptospira</taxon>
    </lineage>
</organism>
<dbReference type="EC" id="3.6.4.13" evidence="1"/>
<evidence type="ECO:0000256" key="3">
    <source>
        <dbReference type="ARBA" id="ARBA00022741"/>
    </source>
</evidence>
<evidence type="ECO:0000256" key="10">
    <source>
        <dbReference type="PROSITE-ProRule" id="PRU00552"/>
    </source>
</evidence>
<dbReference type="PROSITE" id="PS00039">
    <property type="entry name" value="DEAD_ATP_HELICASE"/>
    <property type="match status" value="1"/>
</dbReference>
<keyword evidence="6 11" id="KW-0067">ATP-binding</keyword>
<dbReference type="PANTHER" id="PTHR47959:SF13">
    <property type="entry name" value="ATP-DEPENDENT RNA HELICASE RHLE"/>
    <property type="match status" value="1"/>
</dbReference>
<evidence type="ECO:0000313" key="17">
    <source>
        <dbReference type="Proteomes" id="UP000298058"/>
    </source>
</evidence>
<evidence type="ECO:0000256" key="4">
    <source>
        <dbReference type="ARBA" id="ARBA00022801"/>
    </source>
</evidence>
<evidence type="ECO:0000256" key="5">
    <source>
        <dbReference type="ARBA" id="ARBA00022806"/>
    </source>
</evidence>
<dbReference type="PROSITE" id="PS51192">
    <property type="entry name" value="HELICASE_ATP_BIND_1"/>
    <property type="match status" value="1"/>
</dbReference>